<keyword evidence="2" id="KW-1185">Reference proteome</keyword>
<name>A0ABP8HK66_9BURK</name>
<accession>A0ABP8HK66</accession>
<sequence length="99" mass="10736">MRGIALDGRADWIFAPLGWDAASLERRFPFSGRPGAGNRRALIRPSQLVELVGEFGERPCVDLPAPYALSRLMRRNMLAVEILIARVPPSGGLGHSAVA</sequence>
<dbReference type="Proteomes" id="UP001501671">
    <property type="component" value="Unassembled WGS sequence"/>
</dbReference>
<reference evidence="2" key="1">
    <citation type="journal article" date="2019" name="Int. J. Syst. Evol. Microbiol.">
        <title>The Global Catalogue of Microorganisms (GCM) 10K type strain sequencing project: providing services to taxonomists for standard genome sequencing and annotation.</title>
        <authorList>
            <consortium name="The Broad Institute Genomics Platform"/>
            <consortium name="The Broad Institute Genome Sequencing Center for Infectious Disease"/>
            <person name="Wu L."/>
            <person name="Ma J."/>
        </authorList>
    </citation>
    <scope>NUCLEOTIDE SEQUENCE [LARGE SCALE GENOMIC DNA]</scope>
    <source>
        <strain evidence="2">JCM 17666</strain>
    </source>
</reference>
<dbReference type="EMBL" id="BAABFO010000025">
    <property type="protein sequence ID" value="GAA4340319.1"/>
    <property type="molecule type" value="Genomic_DNA"/>
</dbReference>
<organism evidence="1 2">
    <name type="scientific">Pigmentiphaga soli</name>
    <dbReference type="NCBI Taxonomy" id="1007095"/>
    <lineage>
        <taxon>Bacteria</taxon>
        <taxon>Pseudomonadati</taxon>
        <taxon>Pseudomonadota</taxon>
        <taxon>Betaproteobacteria</taxon>
        <taxon>Burkholderiales</taxon>
        <taxon>Alcaligenaceae</taxon>
        <taxon>Pigmentiphaga</taxon>
    </lineage>
</organism>
<proteinExistence type="predicted"/>
<evidence type="ECO:0000313" key="1">
    <source>
        <dbReference type="EMBL" id="GAA4340319.1"/>
    </source>
</evidence>
<gene>
    <name evidence="1" type="ORF">GCM10023144_39860</name>
</gene>
<comment type="caution">
    <text evidence="1">The sequence shown here is derived from an EMBL/GenBank/DDBJ whole genome shotgun (WGS) entry which is preliminary data.</text>
</comment>
<evidence type="ECO:0000313" key="2">
    <source>
        <dbReference type="Proteomes" id="UP001501671"/>
    </source>
</evidence>
<protein>
    <submittedName>
        <fullName evidence="1">Uncharacterized protein</fullName>
    </submittedName>
</protein>